<keyword evidence="1" id="KW-0472">Membrane</keyword>
<feature type="transmembrane region" description="Helical" evidence="1">
    <location>
        <begin position="91"/>
        <end position="113"/>
    </location>
</feature>
<keyword evidence="1" id="KW-1133">Transmembrane helix</keyword>
<evidence type="ECO:0000313" key="3">
    <source>
        <dbReference type="Proteomes" id="UP000799440"/>
    </source>
</evidence>
<keyword evidence="1" id="KW-0812">Transmembrane</keyword>
<evidence type="ECO:0000256" key="1">
    <source>
        <dbReference type="SAM" id="Phobius"/>
    </source>
</evidence>
<evidence type="ECO:0008006" key="4">
    <source>
        <dbReference type="Google" id="ProtNLM"/>
    </source>
</evidence>
<keyword evidence="3" id="KW-1185">Reference proteome</keyword>
<sequence length="199" mass="23757">MWLAPGGSGVCQHRFQQSKPFTPLYLTSSPSPHPVKFSPANYITHEDPLVQFTLCSVIPNPSTPQISKLYSMHPSLTYNTDVRYVLMYYDILLGFPIICWFVAFCTVSLICYIRRKRTRILVYDRHTMARTARILPDERGKWEMWWDNLRHPIEYFLWHPPWDSIWGPLYEERRRVERETREMEMGLRTSVRPARVAWF</sequence>
<dbReference type="AlphaFoldDB" id="A0A6A6UXE4"/>
<organism evidence="2 3">
    <name type="scientific">Sporormia fimetaria CBS 119925</name>
    <dbReference type="NCBI Taxonomy" id="1340428"/>
    <lineage>
        <taxon>Eukaryota</taxon>
        <taxon>Fungi</taxon>
        <taxon>Dikarya</taxon>
        <taxon>Ascomycota</taxon>
        <taxon>Pezizomycotina</taxon>
        <taxon>Dothideomycetes</taxon>
        <taxon>Pleosporomycetidae</taxon>
        <taxon>Pleosporales</taxon>
        <taxon>Sporormiaceae</taxon>
        <taxon>Sporormia</taxon>
    </lineage>
</organism>
<evidence type="ECO:0000313" key="2">
    <source>
        <dbReference type="EMBL" id="KAF2742383.1"/>
    </source>
</evidence>
<protein>
    <recommendedName>
        <fullName evidence="4">Transmembrane protein</fullName>
    </recommendedName>
</protein>
<accession>A0A6A6UXE4</accession>
<dbReference type="Proteomes" id="UP000799440">
    <property type="component" value="Unassembled WGS sequence"/>
</dbReference>
<gene>
    <name evidence="2" type="ORF">M011DRAFT_462440</name>
</gene>
<dbReference type="EMBL" id="MU006609">
    <property type="protein sequence ID" value="KAF2742383.1"/>
    <property type="molecule type" value="Genomic_DNA"/>
</dbReference>
<proteinExistence type="predicted"/>
<name>A0A6A6UXE4_9PLEO</name>
<reference evidence="2" key="1">
    <citation type="journal article" date="2020" name="Stud. Mycol.">
        <title>101 Dothideomycetes genomes: a test case for predicting lifestyles and emergence of pathogens.</title>
        <authorList>
            <person name="Haridas S."/>
            <person name="Albert R."/>
            <person name="Binder M."/>
            <person name="Bloem J."/>
            <person name="Labutti K."/>
            <person name="Salamov A."/>
            <person name="Andreopoulos B."/>
            <person name="Baker S."/>
            <person name="Barry K."/>
            <person name="Bills G."/>
            <person name="Bluhm B."/>
            <person name="Cannon C."/>
            <person name="Castanera R."/>
            <person name="Culley D."/>
            <person name="Daum C."/>
            <person name="Ezra D."/>
            <person name="Gonzalez J."/>
            <person name="Henrissat B."/>
            <person name="Kuo A."/>
            <person name="Liang C."/>
            <person name="Lipzen A."/>
            <person name="Lutzoni F."/>
            <person name="Magnuson J."/>
            <person name="Mondo S."/>
            <person name="Nolan M."/>
            <person name="Ohm R."/>
            <person name="Pangilinan J."/>
            <person name="Park H.-J."/>
            <person name="Ramirez L."/>
            <person name="Alfaro M."/>
            <person name="Sun H."/>
            <person name="Tritt A."/>
            <person name="Yoshinaga Y."/>
            <person name="Zwiers L.-H."/>
            <person name="Turgeon B."/>
            <person name="Goodwin S."/>
            <person name="Spatafora J."/>
            <person name="Crous P."/>
            <person name="Grigoriev I."/>
        </authorList>
    </citation>
    <scope>NUCLEOTIDE SEQUENCE</scope>
    <source>
        <strain evidence="2">CBS 119925</strain>
    </source>
</reference>